<dbReference type="RefSeq" id="WP_136829817.1">
    <property type="nucleotide sequence ID" value="NZ_SWBM01000001.1"/>
</dbReference>
<dbReference type="OrthoDB" id="43895at2"/>
<evidence type="ECO:0008006" key="3">
    <source>
        <dbReference type="Google" id="ProtNLM"/>
    </source>
</evidence>
<keyword evidence="2" id="KW-1185">Reference proteome</keyword>
<proteinExistence type="predicted"/>
<gene>
    <name evidence="1" type="ORF">FA727_05730</name>
</gene>
<reference evidence="1 2" key="1">
    <citation type="journal article" date="2011" name="J. Microbiol.">
        <title>Bacillus kyonggiensis sp. nov., isolated from soil of a lettuce field.</title>
        <authorList>
            <person name="Dong K."/>
            <person name="Lee S."/>
        </authorList>
    </citation>
    <scope>NUCLEOTIDE SEQUENCE [LARGE SCALE GENOMIC DNA]</scope>
    <source>
        <strain evidence="1 2">NB22</strain>
    </source>
</reference>
<evidence type="ECO:0000313" key="2">
    <source>
        <dbReference type="Proteomes" id="UP000307756"/>
    </source>
</evidence>
<organism evidence="1 2">
    <name type="scientific">Robertmurraya kyonggiensis</name>
    <dbReference type="NCBI Taxonomy" id="1037680"/>
    <lineage>
        <taxon>Bacteria</taxon>
        <taxon>Bacillati</taxon>
        <taxon>Bacillota</taxon>
        <taxon>Bacilli</taxon>
        <taxon>Bacillales</taxon>
        <taxon>Bacillaceae</taxon>
        <taxon>Robertmurraya</taxon>
    </lineage>
</organism>
<accession>A0A4U1D9D7</accession>
<sequence>MKFFKKILFVILIVSVFVVTRLLIQDVKPLFKNLVNETIANPLDKDFLTEEFEGLTIRYEKDDYATVETIKTLYPDAKEELDKLYGSHSDELTIVVYAKLEDFNAASDSEILGGYYTPINDSIHLKSEEVVGDFELEDTFFHEYAHYRTNRYIDEHGILEEDLPQWFNEGISEVIAKKNTSVDKDSLETIDFKELDSNTLFLKGRQGNIDPYLQSYFTVNELVHQFGPEIVPKVLLALKDSDIYKALDDLTGTSSEELLSNSLDRSEQINDLLEKASEYAVNGAYKETTNIYQEILRIEPNNYIANTSLSHFLVKQYKFTDAVSQLTNMEVLESFDLQLLAELSLLSDLNDSLKYMEMSEEKNKTKFTDNSSTSPFVDAIRNNIDDPVSAYLQLFKENLITYKEIESQVKVNLKKMYPDDSRVQNL</sequence>
<dbReference type="Gene3D" id="1.25.40.10">
    <property type="entry name" value="Tetratricopeptide repeat domain"/>
    <property type="match status" value="1"/>
</dbReference>
<dbReference type="AlphaFoldDB" id="A0A4U1D9D7"/>
<dbReference type="Proteomes" id="UP000307756">
    <property type="component" value="Unassembled WGS sequence"/>
</dbReference>
<name>A0A4U1D9D7_9BACI</name>
<dbReference type="EMBL" id="SWBM01000001">
    <property type="protein sequence ID" value="TKC19044.1"/>
    <property type="molecule type" value="Genomic_DNA"/>
</dbReference>
<evidence type="ECO:0000313" key="1">
    <source>
        <dbReference type="EMBL" id="TKC19044.1"/>
    </source>
</evidence>
<protein>
    <recommendedName>
        <fullName evidence="3">Peptidase MA-like domain-containing protein</fullName>
    </recommendedName>
</protein>
<dbReference type="InterPro" id="IPR011990">
    <property type="entry name" value="TPR-like_helical_dom_sf"/>
</dbReference>
<comment type="caution">
    <text evidence="1">The sequence shown here is derived from an EMBL/GenBank/DDBJ whole genome shotgun (WGS) entry which is preliminary data.</text>
</comment>
<dbReference type="SUPFAM" id="SSF48452">
    <property type="entry name" value="TPR-like"/>
    <property type="match status" value="1"/>
</dbReference>